<evidence type="ECO:0000259" key="26">
    <source>
        <dbReference type="PROSITE" id="PS50184"/>
    </source>
</evidence>
<proteinExistence type="inferred from homology"/>
<keyword evidence="12 22" id="KW-0408">Iron</keyword>
<dbReference type="EMBL" id="ADMH02000008">
    <property type="protein sequence ID" value="ETN68124.1"/>
    <property type="molecule type" value="Genomic_DNA"/>
</dbReference>
<comment type="catalytic activity">
    <reaction evidence="20">
        <text>hypobromite + L-tyrosyl-[protein] + H(+) = 3-bromo-L-tyrosyl-[protein] + H2O</text>
        <dbReference type="Rhea" id="RHEA:69356"/>
        <dbReference type="Rhea" id="RHEA-COMP:10136"/>
        <dbReference type="Rhea" id="RHEA-COMP:17686"/>
        <dbReference type="ChEBI" id="CHEBI:15377"/>
        <dbReference type="ChEBI" id="CHEBI:15378"/>
        <dbReference type="ChEBI" id="CHEBI:29250"/>
        <dbReference type="ChEBI" id="CHEBI:46858"/>
        <dbReference type="ChEBI" id="CHEBI:183512"/>
    </reaction>
    <physiologicalReaction direction="left-to-right" evidence="20">
        <dbReference type="Rhea" id="RHEA:69357"/>
    </physiologicalReaction>
</comment>
<evidence type="ECO:0000256" key="23">
    <source>
        <dbReference type="SAM" id="Coils"/>
    </source>
</evidence>
<dbReference type="InterPro" id="IPR000483">
    <property type="entry name" value="Cys-rich_flank_reg_C"/>
</dbReference>
<dbReference type="EnsemblMetazoa" id="ADAC000037-RA">
    <property type="protein sequence ID" value="ADAC000037-PA"/>
    <property type="gene ID" value="ADAC000037"/>
</dbReference>
<dbReference type="InterPro" id="IPR003599">
    <property type="entry name" value="Ig_sub"/>
</dbReference>
<dbReference type="GO" id="GO:0005615">
    <property type="term" value="C:extracellular space"/>
    <property type="evidence" value="ECO:0007669"/>
    <property type="project" value="TreeGrafter"/>
</dbReference>
<keyword evidence="10" id="KW-0106">Calcium</keyword>
<feature type="region of interest" description="Disordered" evidence="24">
    <location>
        <begin position="447"/>
        <end position="484"/>
    </location>
</feature>
<dbReference type="VEuPathDB" id="VectorBase:ADAC000037"/>
<evidence type="ECO:0000313" key="28">
    <source>
        <dbReference type="EMBL" id="ETN68124.1"/>
    </source>
</evidence>
<comment type="subcellular location">
    <subcellularLocation>
        <location evidence="2">Secreted</location>
    </subcellularLocation>
</comment>
<evidence type="ECO:0000256" key="20">
    <source>
        <dbReference type="ARBA" id="ARBA00049501"/>
    </source>
</evidence>
<evidence type="ECO:0000256" key="13">
    <source>
        <dbReference type="ARBA" id="ARBA00023157"/>
    </source>
</evidence>
<accession>W5JXD0</accession>
<evidence type="ECO:0000256" key="9">
    <source>
        <dbReference type="ARBA" id="ARBA00022737"/>
    </source>
</evidence>
<dbReference type="InterPro" id="IPR001007">
    <property type="entry name" value="VWF_dom"/>
</dbReference>
<evidence type="ECO:0000256" key="21">
    <source>
        <dbReference type="ARBA" id="ARBA00061342"/>
    </source>
</evidence>
<organism evidence="28">
    <name type="scientific">Anopheles darlingi</name>
    <name type="common">Mosquito</name>
    <dbReference type="NCBI Taxonomy" id="43151"/>
    <lineage>
        <taxon>Eukaryota</taxon>
        <taxon>Metazoa</taxon>
        <taxon>Ecdysozoa</taxon>
        <taxon>Arthropoda</taxon>
        <taxon>Hexapoda</taxon>
        <taxon>Insecta</taxon>
        <taxon>Pterygota</taxon>
        <taxon>Neoptera</taxon>
        <taxon>Endopterygota</taxon>
        <taxon>Diptera</taxon>
        <taxon>Nematocera</taxon>
        <taxon>Culicoidea</taxon>
        <taxon>Culicidae</taxon>
        <taxon>Anophelinae</taxon>
        <taxon>Anopheles</taxon>
    </lineage>
</organism>
<dbReference type="GO" id="GO:0046872">
    <property type="term" value="F:metal ion binding"/>
    <property type="evidence" value="ECO:0007669"/>
    <property type="project" value="UniProtKB-KW"/>
</dbReference>
<dbReference type="InterPro" id="IPR013783">
    <property type="entry name" value="Ig-like_fold"/>
</dbReference>
<evidence type="ECO:0000256" key="8">
    <source>
        <dbReference type="ARBA" id="ARBA00022729"/>
    </source>
</evidence>
<dbReference type="PROSITE" id="PS50835">
    <property type="entry name" value="IG_LIKE"/>
    <property type="match status" value="4"/>
</dbReference>
<dbReference type="HOGENOM" id="CLU_006087_0_1_1"/>
<feature type="domain" description="VWFC" evidence="26">
    <location>
        <begin position="1546"/>
        <end position="1607"/>
    </location>
</feature>
<dbReference type="Proteomes" id="UP000000673">
    <property type="component" value="Unassembled WGS sequence"/>
</dbReference>
<comment type="cofactor">
    <cofactor evidence="1">
        <name>heme b</name>
        <dbReference type="ChEBI" id="CHEBI:60344"/>
    </cofactor>
</comment>
<evidence type="ECO:0000256" key="24">
    <source>
        <dbReference type="SAM" id="MobiDB-lite"/>
    </source>
</evidence>
<reference evidence="29" key="4">
    <citation type="submission" date="2015-06" db="UniProtKB">
        <authorList>
            <consortium name="EnsemblMetazoa"/>
        </authorList>
    </citation>
    <scope>IDENTIFICATION</scope>
</reference>
<dbReference type="SUPFAM" id="SSF48113">
    <property type="entry name" value="Heme-dependent peroxidases"/>
    <property type="match status" value="1"/>
</dbReference>
<dbReference type="PROSITE" id="PS50292">
    <property type="entry name" value="PEROXIDASE_3"/>
    <property type="match status" value="1"/>
</dbReference>
<evidence type="ECO:0000313" key="29">
    <source>
        <dbReference type="EnsemblMetazoa" id="ADAC000037-PA"/>
    </source>
</evidence>
<gene>
    <name evidence="28" type="ORF">AND_000037</name>
</gene>
<dbReference type="PANTHER" id="PTHR11475:SF58">
    <property type="entry name" value="PEROXIDASIN"/>
    <property type="match status" value="1"/>
</dbReference>
<evidence type="ECO:0000256" key="1">
    <source>
        <dbReference type="ARBA" id="ARBA00001970"/>
    </source>
</evidence>
<evidence type="ECO:0000256" key="17">
    <source>
        <dbReference type="ARBA" id="ARBA00047610"/>
    </source>
</evidence>
<dbReference type="PROSITE" id="PS50184">
    <property type="entry name" value="VWFC_2"/>
    <property type="match status" value="1"/>
</dbReference>
<dbReference type="STRING" id="43151.W5JXD0"/>
<feature type="region of interest" description="Disordered" evidence="24">
    <location>
        <begin position="1408"/>
        <end position="1472"/>
    </location>
</feature>
<evidence type="ECO:0000256" key="6">
    <source>
        <dbReference type="ARBA" id="ARBA00022617"/>
    </source>
</evidence>
<evidence type="ECO:0000313" key="30">
    <source>
        <dbReference type="Proteomes" id="UP000000673"/>
    </source>
</evidence>
<evidence type="ECO:0000256" key="18">
    <source>
        <dbReference type="ARBA" id="ARBA00048396"/>
    </source>
</evidence>
<dbReference type="Pfam" id="PF07679">
    <property type="entry name" value="I-set"/>
    <property type="match status" value="3"/>
</dbReference>
<feature type="domain" description="Ig-like" evidence="27">
    <location>
        <begin position="597"/>
        <end position="682"/>
    </location>
</feature>
<feature type="compositionally biased region" description="Basic residues" evidence="24">
    <location>
        <begin position="1417"/>
        <end position="1430"/>
    </location>
</feature>
<dbReference type="InterPro" id="IPR032675">
    <property type="entry name" value="LRR_dom_sf"/>
</dbReference>
<dbReference type="InterPro" id="IPR001611">
    <property type="entry name" value="Leu-rich_rpt"/>
</dbReference>
<dbReference type="GO" id="GO:0071944">
    <property type="term" value="C:cell periphery"/>
    <property type="evidence" value="ECO:0007669"/>
    <property type="project" value="UniProtKB-ARBA"/>
</dbReference>
<dbReference type="InterPro" id="IPR019791">
    <property type="entry name" value="Haem_peroxidase_animal"/>
</dbReference>
<sequence length="1624" mass="180693">MARKHNVRRTQISRCSSLLLIAAIALVCIAMTTVEAAGCPSMCSCQQRTVRCVKQQLDNVPEMPADTSIIDLRYNHIREVPSGAFDGLQHLHTIFLNENQLTKISSGAFRNLPSLKYLYLNRNRISTIAQDAFVALNRLHSMYLHFNNLSTMEPQTFTNMPSLERLYLHGNQIKHLPEGSFERLPSLRRLRLDGNALECDCSLLWFVRTMQQPNRKALVDGAACTTPAALEGQPISAITEDDFHCAKPEISVEPKDIEISYGQTAVFSCKTTGDPKPSISWFLGEQPLQMESADGRTTILPDGSLRIDEVVPSDAGQYRCSARNALGSVRSRNARLTVNNEVVESEAEAPKFLQTPANQHDLLEGDPIVLDCVVTGAPTPSILWKFNGENIQNGRIKLFGNGSLILPTSTLDDGGIYTCYAGNALGNISVNVTVVVNARLATLPAAPASATSPLTSSTPETDSTTQLPSSVTPLPKPSAKPSLETAIPESNAIPTANLEPEAPPRILLGPENQNVNIGSTLTLECEADGNPLPHLWWKKDGLPVNETNQVYYSDDAIELTVDHVQESDAGTYVCVAENELGIAELEAEVVVVNVGPPQFLFEPYDLDAIEGTTIEMPCKAEKDDILQIKWQKDGRTITPKDKYRISAAGSLFVSNITQLDEGRYECSLLNKYGRATASGMLTVKKKAEALPGDQYVRIAIAEASREVDMAINQTIGRMFGSKGNGTRYHGDLFRIVRFPSGPAREIARAAEVYERALVIIRRHIESGANLSTNTTDFRYQDYLSPEYLDLLEQLSGCMAHRVTPNCSDLCFHAKYRSLDGTCNNYQHPTWGSSLTGFERMLPPIYENGFNSPIGWNRSALYHGFSKPSARLVSTTLISTGRITPDDRITHMVMQWGQFLDHDLDHAIPSVTSESWDGVDCKKTCEYAAPCYPIEIPAGDPRIRNRRCIDFVRSSAICGSGMTSIFFGTVQPREQINQLTAFIDASQVYGYTETFAHELRNLTTEEGLLRDGPQFPQQKSLLPFSAPTDGMDCRRDLDESQINCFTAGDIRVNEQLGLTTMHIVWLREHNRLAGELRRINPHWDGDRLYYESRKIVGALMQHITYDHWLPLVLGAQGMEQLGPYSGYDPTVNPSIYNEFATAAFRFGHSLINPVLHRLNASYQPIPQGHLPLHKAFFTPWRLMYEGGVDPLLRGLYSVPAKLKKPDQNLNTDLTERLFEVAHAVALDLAAINIQRSRDHAIPGYNDYRGQCGLSVAKSFEDLRGEISDAEVREKLQKLYGHPDNIDLWVGGILEDQLPGAKVGPLFACILVKQFRALRDGDRFWYENEVFKPEQLAQIKRASLARVICDNGDNITTITEDVFILPAKQTGGYRRCEQIAQINLEHWVDCTDCSRHHKRYEQPYPPPALLAQQQQQQQQRRRRSTSRIRRAIPVKGDPLLNDAGSSDATSKPTHFALNENHLDQRANDDDMDGDDVDESRFVDDDMNEERIEGLEALIESFQKSMKQMRRKIRRLEQQCSAAVLAVAAVTTNGGAGGIINPTKGKPHGHCVDSKGIKRLNNEIWMRDDCTKCECEHHQISCETERCAELICENGLVLVKEQGKCCPACIVAEDGATVATIRDNAGQ</sequence>
<keyword evidence="23" id="KW-0175">Coiled coil</keyword>
<dbReference type="GO" id="GO:0004601">
    <property type="term" value="F:peroxidase activity"/>
    <property type="evidence" value="ECO:0007669"/>
    <property type="project" value="UniProtKB-KW"/>
</dbReference>
<dbReference type="SMART" id="SM00409">
    <property type="entry name" value="IG"/>
    <property type="match status" value="4"/>
</dbReference>
<dbReference type="PANTHER" id="PTHR11475">
    <property type="entry name" value="OXIDASE/PEROXIDASE"/>
    <property type="match status" value="1"/>
</dbReference>
<dbReference type="PRINTS" id="PR00457">
    <property type="entry name" value="ANPEROXIDASE"/>
</dbReference>
<feature type="coiled-coil region" evidence="23">
    <location>
        <begin position="1489"/>
        <end position="1523"/>
    </location>
</feature>
<dbReference type="InterPro" id="IPR013098">
    <property type="entry name" value="Ig_I-set"/>
</dbReference>
<dbReference type="FunFam" id="2.60.40.10:FF:000189">
    <property type="entry name" value="Neogenin isoform 3"/>
    <property type="match status" value="1"/>
</dbReference>
<feature type="domain" description="Ig-like" evidence="27">
    <location>
        <begin position="504"/>
        <end position="590"/>
    </location>
</feature>
<dbReference type="InterPro" id="IPR003591">
    <property type="entry name" value="Leu-rich_rpt_typical-subtyp"/>
</dbReference>
<dbReference type="SMART" id="SM00408">
    <property type="entry name" value="IGc2"/>
    <property type="match status" value="4"/>
</dbReference>
<dbReference type="InterPro" id="IPR037120">
    <property type="entry name" value="Haem_peroxidase_sf_animal"/>
</dbReference>
<keyword evidence="9" id="KW-0677">Repeat</keyword>
<evidence type="ECO:0000256" key="16">
    <source>
        <dbReference type="ARBA" id="ARBA00047544"/>
    </source>
</evidence>
<dbReference type="GO" id="GO:0020037">
    <property type="term" value="F:heme binding"/>
    <property type="evidence" value="ECO:0007669"/>
    <property type="project" value="InterPro"/>
</dbReference>
<keyword evidence="13" id="KW-1015">Disulfide bond</keyword>
<dbReference type="CDD" id="cd09826">
    <property type="entry name" value="peroxidasin_like"/>
    <property type="match status" value="1"/>
</dbReference>
<evidence type="ECO:0000256" key="15">
    <source>
        <dbReference type="ARBA" id="ARBA00023319"/>
    </source>
</evidence>
<keyword evidence="7 22" id="KW-0479">Metal-binding</keyword>
<dbReference type="VEuPathDB" id="VectorBase:ADAR2_007459"/>
<keyword evidence="4" id="KW-0575">Peroxidase</keyword>
<dbReference type="InterPro" id="IPR010255">
    <property type="entry name" value="Haem_peroxidase_sf"/>
</dbReference>
<dbReference type="FunFam" id="2.60.40.10:FF:000248">
    <property type="entry name" value="peroxidasin homolog"/>
    <property type="match status" value="1"/>
</dbReference>
<dbReference type="GO" id="GO:0006979">
    <property type="term" value="P:response to oxidative stress"/>
    <property type="evidence" value="ECO:0007669"/>
    <property type="project" value="InterPro"/>
</dbReference>
<keyword evidence="6 22" id="KW-0349">Heme</keyword>
<feature type="domain" description="Ig-like" evidence="27">
    <location>
        <begin position="350"/>
        <end position="435"/>
    </location>
</feature>
<evidence type="ECO:0000256" key="4">
    <source>
        <dbReference type="ARBA" id="ARBA00022559"/>
    </source>
</evidence>
<dbReference type="FunFam" id="1.10.640.10:FF:000001">
    <property type="entry name" value="Peroxidasin homolog"/>
    <property type="match status" value="1"/>
</dbReference>
<comment type="catalytic activity">
    <reaction evidence="19">
        <text>L-tyrosyl-[protein] + bromide + H2O2 + H(+) = 3-bromo-L-tyrosyl-[protein] + 2 H2O</text>
        <dbReference type="Rhea" id="RHEA:69360"/>
        <dbReference type="Rhea" id="RHEA-COMP:10136"/>
        <dbReference type="Rhea" id="RHEA-COMP:17686"/>
        <dbReference type="ChEBI" id="CHEBI:15377"/>
        <dbReference type="ChEBI" id="CHEBI:15378"/>
        <dbReference type="ChEBI" id="CHEBI:15858"/>
        <dbReference type="ChEBI" id="CHEBI:16240"/>
        <dbReference type="ChEBI" id="CHEBI:46858"/>
        <dbReference type="ChEBI" id="CHEBI:183512"/>
    </reaction>
    <physiologicalReaction direction="left-to-right" evidence="19">
        <dbReference type="Rhea" id="RHEA:69361"/>
    </physiologicalReaction>
</comment>
<dbReference type="Pfam" id="PF03098">
    <property type="entry name" value="An_peroxidase"/>
    <property type="match status" value="1"/>
</dbReference>
<evidence type="ECO:0000256" key="5">
    <source>
        <dbReference type="ARBA" id="ARBA00022614"/>
    </source>
</evidence>
<dbReference type="SMART" id="SM00369">
    <property type="entry name" value="LRR_TYP"/>
    <property type="match status" value="6"/>
</dbReference>
<feature type="compositionally biased region" description="Polar residues" evidence="24">
    <location>
        <begin position="1441"/>
        <end position="1450"/>
    </location>
</feature>
<reference evidence="28" key="3">
    <citation type="journal article" date="2013" name="Nucleic Acids Res.">
        <title>The genome of Anopheles darlingi, the main neotropical malaria vector.</title>
        <authorList>
            <person name="Marinotti O."/>
            <person name="Cerqueira G.C."/>
            <person name="de Almeida L.G."/>
            <person name="Ferro M.I."/>
            <person name="Loreto E.L."/>
            <person name="Zaha A."/>
            <person name="Teixeira S.M."/>
            <person name="Wespiser A.R."/>
            <person name="Almeida E Silva A."/>
            <person name="Schlindwein A.D."/>
            <person name="Pacheco A.C."/>
            <person name="Silva A.L."/>
            <person name="Graveley B.R."/>
            <person name="Walenz B.P."/>
            <person name="Lima Bde A."/>
            <person name="Ribeiro C.A."/>
            <person name="Nunes-Silva C.G."/>
            <person name="de Carvalho C.R."/>
            <person name="Soares C.M."/>
            <person name="de Menezes C.B."/>
            <person name="Matiolli C."/>
            <person name="Caffrey D."/>
            <person name="Araujo D.A."/>
            <person name="de Oliveira D.M."/>
            <person name="Golenbock D."/>
            <person name="Grisard E.C."/>
            <person name="Fantinatti-Garboggini F."/>
            <person name="de Carvalho F.M."/>
            <person name="Barcellos F.G."/>
            <person name="Prosdocimi F."/>
            <person name="May G."/>
            <person name="Azevedo Junior G.M."/>
            <person name="Guimaraes G.M."/>
            <person name="Goldman G.H."/>
            <person name="Padilha I.Q."/>
            <person name="Batista Jda S."/>
            <person name="Ferro J.A."/>
            <person name="Ribeiro J.M."/>
            <person name="Fietto J.L."/>
            <person name="Dabbas K.M."/>
            <person name="Cerdeira L."/>
            <person name="Agnez-Lima L.F."/>
            <person name="Brocchi M."/>
            <person name="de Carvalho M.O."/>
            <person name="Teixeira Mde M."/>
            <person name="Diniz Maia Mde M."/>
            <person name="Goldman M.H."/>
            <person name="Cruz Schneider M.P."/>
            <person name="Felipe M.S."/>
            <person name="Hungria M."/>
            <person name="Nicolas M.F."/>
            <person name="Pereira M."/>
            <person name="Montes M.A."/>
            <person name="Cantao M.E."/>
            <person name="Vincentz M."/>
            <person name="Rafael M.S."/>
            <person name="Silverman N."/>
            <person name="Stoco P.H."/>
            <person name="Souza R.C."/>
            <person name="Vicentini R."/>
            <person name="Gazzinelli R.T."/>
            <person name="Neves Rde O."/>
            <person name="Silva R."/>
            <person name="Astolfi-Filho S."/>
            <person name="Maciel T.E."/>
            <person name="Urmenyi T.P."/>
            <person name="Tadei W.P."/>
            <person name="Camargo E.P."/>
            <person name="de Vasconcelos A.T."/>
        </authorList>
    </citation>
    <scope>NUCLEOTIDE SEQUENCE</scope>
</reference>
<dbReference type="FunFam" id="2.60.40.10:FF:001851">
    <property type="entry name" value="Peroxidasin"/>
    <property type="match status" value="1"/>
</dbReference>
<keyword evidence="11" id="KW-0560">Oxidoreductase</keyword>
<reference evidence="28" key="2">
    <citation type="submission" date="2010-05" db="EMBL/GenBank/DDBJ databases">
        <authorList>
            <person name="Almeida L.G."/>
            <person name="Nicolas M.F."/>
            <person name="Souza R.C."/>
            <person name="Vasconcelos A.T.R."/>
        </authorList>
    </citation>
    <scope>NUCLEOTIDE SEQUENCE</scope>
</reference>
<evidence type="ECO:0000256" key="10">
    <source>
        <dbReference type="ARBA" id="ARBA00022837"/>
    </source>
</evidence>
<keyword evidence="30" id="KW-1185">Reference proteome</keyword>
<feature type="domain" description="Ig-like" evidence="27">
    <location>
        <begin position="248"/>
        <end position="337"/>
    </location>
</feature>
<dbReference type="SUPFAM" id="SSF48726">
    <property type="entry name" value="Immunoglobulin"/>
    <property type="match status" value="4"/>
</dbReference>
<dbReference type="Gene3D" id="1.10.640.10">
    <property type="entry name" value="Haem peroxidase domain superfamily, animal type"/>
    <property type="match status" value="1"/>
</dbReference>
<keyword evidence="14" id="KW-0325">Glycoprotein</keyword>
<dbReference type="Gene3D" id="6.20.200.20">
    <property type="match status" value="1"/>
</dbReference>
<feature type="binding site" description="axial binding residue" evidence="22">
    <location>
        <position position="1147"/>
    </location>
    <ligand>
        <name>heme b</name>
        <dbReference type="ChEBI" id="CHEBI:60344"/>
    </ligand>
    <ligandPart>
        <name>Fe</name>
        <dbReference type="ChEBI" id="CHEBI:18248"/>
    </ligandPart>
</feature>
<evidence type="ECO:0000256" key="19">
    <source>
        <dbReference type="ARBA" id="ARBA00048887"/>
    </source>
</evidence>
<evidence type="ECO:0000256" key="11">
    <source>
        <dbReference type="ARBA" id="ARBA00023002"/>
    </source>
</evidence>
<feature type="chain" id="PRO_5010156097" evidence="25">
    <location>
        <begin position="37"/>
        <end position="1624"/>
    </location>
</feature>
<dbReference type="FunCoup" id="W5JXD0">
    <property type="interactions" value="44"/>
</dbReference>
<dbReference type="Gene3D" id="2.60.40.10">
    <property type="entry name" value="Immunoglobulins"/>
    <property type="match status" value="4"/>
</dbReference>
<dbReference type="FunFam" id="2.60.40.10:FF:000032">
    <property type="entry name" value="palladin isoform X1"/>
    <property type="match status" value="1"/>
</dbReference>
<dbReference type="InterPro" id="IPR003598">
    <property type="entry name" value="Ig_sub2"/>
</dbReference>
<comment type="similarity">
    <text evidence="21">Belongs to the peroxidase family. XPO subfamily.</text>
</comment>
<evidence type="ECO:0000256" key="22">
    <source>
        <dbReference type="PIRSR" id="PIRSR619791-2"/>
    </source>
</evidence>
<evidence type="ECO:0000259" key="27">
    <source>
        <dbReference type="PROSITE" id="PS50835"/>
    </source>
</evidence>
<comment type="catalytic activity">
    <reaction evidence="16">
        <text>bromide + H2O2 = hypobromite + H2O</text>
        <dbReference type="Rhea" id="RHEA:66016"/>
        <dbReference type="ChEBI" id="CHEBI:15377"/>
        <dbReference type="ChEBI" id="CHEBI:15858"/>
        <dbReference type="ChEBI" id="CHEBI:16240"/>
        <dbReference type="ChEBI" id="CHEBI:29250"/>
    </reaction>
    <physiologicalReaction direction="left-to-right" evidence="16">
        <dbReference type="Rhea" id="RHEA:66017"/>
    </physiologicalReaction>
</comment>
<name>W5JXD0_ANODA</name>
<feature type="compositionally biased region" description="Low complexity" evidence="24">
    <location>
        <begin position="447"/>
        <end position="465"/>
    </location>
</feature>
<dbReference type="InterPro" id="IPR036179">
    <property type="entry name" value="Ig-like_dom_sf"/>
</dbReference>
<protein>
    <submittedName>
        <fullName evidence="28">Peroxidasin</fullName>
    </submittedName>
</protein>
<evidence type="ECO:0000256" key="25">
    <source>
        <dbReference type="SAM" id="SignalP"/>
    </source>
</evidence>
<reference evidence="28 30" key="1">
    <citation type="journal article" date="2010" name="BMC Genomics">
        <title>Combination of measures distinguishes pre-miRNAs from other stem-loops in the genome of the newly sequenced Anopheles darlingi.</title>
        <authorList>
            <person name="Mendes N.D."/>
            <person name="Freitas A.T."/>
            <person name="Vasconcelos A.T."/>
            <person name="Sagot M.F."/>
        </authorList>
    </citation>
    <scope>NUCLEOTIDE SEQUENCE</scope>
</reference>
<comment type="catalytic activity">
    <reaction evidence="18">
        <text>L-lysyl-[collagen] + L-methionyl-[collagen] + hypobromite = [collagen]-L-lysyl-N-S-L-methionyl-[collagen] + bromide + H2O + H(+)</text>
        <dbReference type="Rhea" id="RHEA:66024"/>
        <dbReference type="Rhea" id="RHEA-COMP:12751"/>
        <dbReference type="Rhea" id="RHEA-COMP:16949"/>
        <dbReference type="Rhea" id="RHEA-COMP:16951"/>
        <dbReference type="ChEBI" id="CHEBI:15377"/>
        <dbReference type="ChEBI" id="CHEBI:15378"/>
        <dbReference type="ChEBI" id="CHEBI:15858"/>
        <dbReference type="ChEBI" id="CHEBI:16044"/>
        <dbReference type="ChEBI" id="CHEBI:29250"/>
        <dbReference type="ChEBI" id="CHEBI:29969"/>
        <dbReference type="ChEBI" id="CHEBI:166867"/>
    </reaction>
    <physiologicalReaction direction="left-to-right" evidence="18">
        <dbReference type="Rhea" id="RHEA:66025"/>
    </physiologicalReaction>
</comment>
<evidence type="ECO:0000256" key="2">
    <source>
        <dbReference type="ARBA" id="ARBA00004613"/>
    </source>
</evidence>
<dbReference type="eggNOG" id="KOG2408">
    <property type="taxonomic scope" value="Eukaryota"/>
</dbReference>
<evidence type="ECO:0000256" key="14">
    <source>
        <dbReference type="ARBA" id="ARBA00023180"/>
    </source>
</evidence>
<dbReference type="Pfam" id="PF13927">
    <property type="entry name" value="Ig_3"/>
    <property type="match status" value="1"/>
</dbReference>
<keyword evidence="15" id="KW-0393">Immunoglobulin domain</keyword>
<dbReference type="SMART" id="SM00214">
    <property type="entry name" value="VWC"/>
    <property type="match status" value="1"/>
</dbReference>
<dbReference type="Gene3D" id="3.80.10.10">
    <property type="entry name" value="Ribonuclease Inhibitor"/>
    <property type="match status" value="1"/>
</dbReference>
<comment type="catalytic activity">
    <reaction evidence="17">
        <text>L-lysyl-[collagen] + L-methionyl-[collagen] + H2O2 = [collagen]-L-lysyl-N-S-L-methionyl-[collagen] + 2 H2O + H(+)</text>
        <dbReference type="Rhea" id="RHEA:66020"/>
        <dbReference type="Rhea" id="RHEA-COMP:12751"/>
        <dbReference type="Rhea" id="RHEA-COMP:16949"/>
        <dbReference type="Rhea" id="RHEA-COMP:16951"/>
        <dbReference type="ChEBI" id="CHEBI:15377"/>
        <dbReference type="ChEBI" id="CHEBI:15378"/>
        <dbReference type="ChEBI" id="CHEBI:16044"/>
        <dbReference type="ChEBI" id="CHEBI:16240"/>
        <dbReference type="ChEBI" id="CHEBI:29969"/>
        <dbReference type="ChEBI" id="CHEBI:166867"/>
    </reaction>
    <physiologicalReaction direction="left-to-right" evidence="17">
        <dbReference type="Rhea" id="RHEA:66021"/>
    </physiologicalReaction>
</comment>
<dbReference type="SUPFAM" id="SSF57603">
    <property type="entry name" value="FnI-like domain"/>
    <property type="match status" value="1"/>
</dbReference>
<dbReference type="OMA" id="MECRRNR"/>
<dbReference type="PROSITE" id="PS51450">
    <property type="entry name" value="LRR"/>
    <property type="match status" value="2"/>
</dbReference>
<evidence type="ECO:0000256" key="12">
    <source>
        <dbReference type="ARBA" id="ARBA00023004"/>
    </source>
</evidence>
<dbReference type="Pfam" id="PF13855">
    <property type="entry name" value="LRR_8"/>
    <property type="match status" value="2"/>
</dbReference>
<keyword evidence="3" id="KW-0964">Secreted</keyword>
<feature type="signal peptide" evidence="25">
    <location>
        <begin position="1"/>
        <end position="36"/>
    </location>
</feature>
<keyword evidence="8 25" id="KW-0732">Signal</keyword>
<dbReference type="InterPro" id="IPR007110">
    <property type="entry name" value="Ig-like_dom"/>
</dbReference>
<dbReference type="Pfam" id="PF00093">
    <property type="entry name" value="VWC"/>
    <property type="match status" value="1"/>
</dbReference>
<dbReference type="SUPFAM" id="SSF52058">
    <property type="entry name" value="L domain-like"/>
    <property type="match status" value="1"/>
</dbReference>
<dbReference type="InterPro" id="IPR034824">
    <property type="entry name" value="Peroxidasin_peroxidase"/>
</dbReference>
<dbReference type="SMART" id="SM00082">
    <property type="entry name" value="LRRCT"/>
    <property type="match status" value="1"/>
</dbReference>
<evidence type="ECO:0000256" key="3">
    <source>
        <dbReference type="ARBA" id="ARBA00022525"/>
    </source>
</evidence>
<evidence type="ECO:0000256" key="7">
    <source>
        <dbReference type="ARBA" id="ARBA00022723"/>
    </source>
</evidence>
<keyword evidence="5" id="KW-0433">Leucine-rich repeat</keyword>